<reference evidence="2 3" key="1">
    <citation type="journal article" date="2010" name="Science">
        <title>Genomic analysis of organismal complexity in the multicellular green alga Volvox carteri.</title>
        <authorList>
            <person name="Prochnik S.E."/>
            <person name="Umen J."/>
            <person name="Nedelcu A.M."/>
            <person name="Hallmann A."/>
            <person name="Miller S.M."/>
            <person name="Nishii I."/>
            <person name="Ferris P."/>
            <person name="Kuo A."/>
            <person name="Mitros T."/>
            <person name="Fritz-Laylin L.K."/>
            <person name="Hellsten U."/>
            <person name="Chapman J."/>
            <person name="Simakov O."/>
            <person name="Rensing S.A."/>
            <person name="Terry A."/>
            <person name="Pangilinan J."/>
            <person name="Kapitonov V."/>
            <person name="Jurka J."/>
            <person name="Salamov A."/>
            <person name="Shapiro H."/>
            <person name="Schmutz J."/>
            <person name="Grimwood J."/>
            <person name="Lindquist E."/>
            <person name="Lucas S."/>
            <person name="Grigoriev I.V."/>
            <person name="Schmitt R."/>
            <person name="Kirk D."/>
            <person name="Rokhsar D.S."/>
        </authorList>
    </citation>
    <scope>NUCLEOTIDE SEQUENCE [LARGE SCALE GENOMIC DNA]</scope>
    <source>
        <strain evidence="3">f. Nagariensis / Eve</strain>
    </source>
</reference>
<protein>
    <submittedName>
        <fullName evidence="2">Uncharacterized protein</fullName>
    </submittedName>
</protein>
<evidence type="ECO:0000313" key="3">
    <source>
        <dbReference type="Proteomes" id="UP000001058"/>
    </source>
</evidence>
<evidence type="ECO:0000256" key="1">
    <source>
        <dbReference type="SAM" id="MobiDB-lite"/>
    </source>
</evidence>
<feature type="region of interest" description="Disordered" evidence="1">
    <location>
        <begin position="87"/>
        <end position="110"/>
    </location>
</feature>
<organism evidence="3">
    <name type="scientific">Volvox carteri f. nagariensis</name>
    <dbReference type="NCBI Taxonomy" id="3068"/>
    <lineage>
        <taxon>Eukaryota</taxon>
        <taxon>Viridiplantae</taxon>
        <taxon>Chlorophyta</taxon>
        <taxon>core chlorophytes</taxon>
        <taxon>Chlorophyceae</taxon>
        <taxon>CS clade</taxon>
        <taxon>Chlamydomonadales</taxon>
        <taxon>Volvocaceae</taxon>
        <taxon>Volvox</taxon>
    </lineage>
</organism>
<gene>
    <name evidence="2" type="ORF">VOLCADRAFT_96700</name>
</gene>
<dbReference type="EMBL" id="GL378375">
    <property type="protein sequence ID" value="EFJ43216.1"/>
    <property type="molecule type" value="Genomic_DNA"/>
</dbReference>
<dbReference type="Proteomes" id="UP000001058">
    <property type="component" value="Unassembled WGS sequence"/>
</dbReference>
<sequence>MSPSVCATENGLVKRCSPSLARMLDCLTYCAFIALKPRLLPSRMCSARYYNNMQCAQKRVDLREVAKHFTLPPGVARHHANRPIAAPAVATEESEYESPATRSWSTGRSRDPGLAPSSAWVGVVAVPVVCRVACFLLLRRLNDEIKCHQQDGKVEKKIETPAVNAKDSKSAETTAEVSTSIAGSPLEITSDVRAAATFCLIDNLRSAW</sequence>
<dbReference type="RefSeq" id="XP_002955791.1">
    <property type="nucleotide sequence ID" value="XM_002955745.1"/>
</dbReference>
<dbReference type="KEGG" id="vcn:VOLCADRAFT_96700"/>
<accession>D8UAU1</accession>
<name>D8UAU1_VOLCA</name>
<keyword evidence="3" id="KW-1185">Reference proteome</keyword>
<proteinExistence type="predicted"/>
<evidence type="ECO:0000313" key="2">
    <source>
        <dbReference type="EMBL" id="EFJ43216.1"/>
    </source>
</evidence>
<dbReference type="InParanoid" id="D8UAU1"/>
<dbReference type="GeneID" id="9614572"/>
<dbReference type="AlphaFoldDB" id="D8UAU1"/>